<evidence type="ECO:0008006" key="3">
    <source>
        <dbReference type="Google" id="ProtNLM"/>
    </source>
</evidence>
<dbReference type="VEuPathDB" id="TrichDB:TVAGG3_0984300"/>
<reference evidence="1" key="1">
    <citation type="submission" date="2006-10" db="EMBL/GenBank/DDBJ databases">
        <authorList>
            <person name="Amadeo P."/>
            <person name="Zhao Q."/>
            <person name="Wortman J."/>
            <person name="Fraser-Liggett C."/>
            <person name="Carlton J."/>
        </authorList>
    </citation>
    <scope>NUCLEOTIDE SEQUENCE</scope>
    <source>
        <strain evidence="1">G3</strain>
    </source>
</reference>
<gene>
    <name evidence="1" type="ORF">TVAG_083070</name>
</gene>
<dbReference type="AlphaFoldDB" id="A2DM36"/>
<organism evidence="1 2">
    <name type="scientific">Trichomonas vaginalis (strain ATCC PRA-98 / G3)</name>
    <dbReference type="NCBI Taxonomy" id="412133"/>
    <lineage>
        <taxon>Eukaryota</taxon>
        <taxon>Metamonada</taxon>
        <taxon>Parabasalia</taxon>
        <taxon>Trichomonadida</taxon>
        <taxon>Trichomonadidae</taxon>
        <taxon>Trichomonas</taxon>
    </lineage>
</organism>
<dbReference type="KEGG" id="tva:5463967"/>
<evidence type="ECO:0000313" key="2">
    <source>
        <dbReference type="Proteomes" id="UP000001542"/>
    </source>
</evidence>
<protein>
    <recommendedName>
        <fullName evidence="3">LysM domain-containing protein</fullName>
    </recommendedName>
</protein>
<sequence>MERYSGPHDLQGILSKYKDKGVTRDDVERANPGVVLSVTTGLEIFIPYKCPPIMKKEEKFYMDSSFFKSPAIRRNGSLLLSFCYMDLFRRQDPKRCEEFFNYHRGFDKNANLIDWKQAANAAVIRQLTERPTSSYDIYYELRRYNLNGKIHYAVLDSKGHFYDPGRNVVTVFDAPDEIRYFEED</sequence>
<dbReference type="RefSeq" id="XP_001579442.1">
    <property type="nucleotide sequence ID" value="XM_001579392.1"/>
</dbReference>
<dbReference type="EMBL" id="DS113218">
    <property type="protein sequence ID" value="EAY18456.1"/>
    <property type="molecule type" value="Genomic_DNA"/>
</dbReference>
<name>A2DM36_TRIV3</name>
<reference evidence="1" key="2">
    <citation type="journal article" date="2007" name="Science">
        <title>Draft genome sequence of the sexually transmitted pathogen Trichomonas vaginalis.</title>
        <authorList>
            <person name="Carlton J.M."/>
            <person name="Hirt R.P."/>
            <person name="Silva J.C."/>
            <person name="Delcher A.L."/>
            <person name="Schatz M."/>
            <person name="Zhao Q."/>
            <person name="Wortman J.R."/>
            <person name="Bidwell S.L."/>
            <person name="Alsmark U.C.M."/>
            <person name="Besteiro S."/>
            <person name="Sicheritz-Ponten T."/>
            <person name="Noel C.J."/>
            <person name="Dacks J.B."/>
            <person name="Foster P.G."/>
            <person name="Simillion C."/>
            <person name="Van de Peer Y."/>
            <person name="Miranda-Saavedra D."/>
            <person name="Barton G.J."/>
            <person name="Westrop G.D."/>
            <person name="Mueller S."/>
            <person name="Dessi D."/>
            <person name="Fiori P.L."/>
            <person name="Ren Q."/>
            <person name="Paulsen I."/>
            <person name="Zhang H."/>
            <person name="Bastida-Corcuera F.D."/>
            <person name="Simoes-Barbosa A."/>
            <person name="Brown M.T."/>
            <person name="Hayes R.D."/>
            <person name="Mukherjee M."/>
            <person name="Okumura C.Y."/>
            <person name="Schneider R."/>
            <person name="Smith A.J."/>
            <person name="Vanacova S."/>
            <person name="Villalvazo M."/>
            <person name="Haas B.J."/>
            <person name="Pertea M."/>
            <person name="Feldblyum T.V."/>
            <person name="Utterback T.R."/>
            <person name="Shu C.L."/>
            <person name="Osoegawa K."/>
            <person name="de Jong P.J."/>
            <person name="Hrdy I."/>
            <person name="Horvathova L."/>
            <person name="Zubacova Z."/>
            <person name="Dolezal P."/>
            <person name="Malik S.B."/>
            <person name="Logsdon J.M. Jr."/>
            <person name="Henze K."/>
            <person name="Gupta A."/>
            <person name="Wang C.C."/>
            <person name="Dunne R.L."/>
            <person name="Upcroft J.A."/>
            <person name="Upcroft P."/>
            <person name="White O."/>
            <person name="Salzberg S.L."/>
            <person name="Tang P."/>
            <person name="Chiu C.-H."/>
            <person name="Lee Y.-S."/>
            <person name="Embley T.M."/>
            <person name="Coombs G.H."/>
            <person name="Mottram J.C."/>
            <person name="Tachezy J."/>
            <person name="Fraser-Liggett C.M."/>
            <person name="Johnson P.J."/>
        </authorList>
    </citation>
    <scope>NUCLEOTIDE SEQUENCE [LARGE SCALE GENOMIC DNA]</scope>
    <source>
        <strain evidence="1">G3</strain>
    </source>
</reference>
<proteinExistence type="predicted"/>
<dbReference type="Proteomes" id="UP000001542">
    <property type="component" value="Unassembled WGS sequence"/>
</dbReference>
<dbReference type="VEuPathDB" id="TrichDB:TVAG_083070"/>
<keyword evidence="2" id="KW-1185">Reference proteome</keyword>
<dbReference type="InParanoid" id="A2DM36"/>
<evidence type="ECO:0000313" key="1">
    <source>
        <dbReference type="EMBL" id="EAY18456.1"/>
    </source>
</evidence>
<accession>A2DM36</accession>